<evidence type="ECO:0000256" key="3">
    <source>
        <dbReference type="ARBA" id="ARBA00022989"/>
    </source>
</evidence>
<feature type="transmembrane region" description="Helical" evidence="5">
    <location>
        <begin position="104"/>
        <end position="125"/>
    </location>
</feature>
<dbReference type="PANTHER" id="PTHR35529:SF1">
    <property type="entry name" value="MANGANESE EFFLUX PUMP MNTP-RELATED"/>
    <property type="match status" value="1"/>
</dbReference>
<evidence type="ECO:0000256" key="5">
    <source>
        <dbReference type="SAM" id="Phobius"/>
    </source>
</evidence>
<dbReference type="InterPro" id="IPR003810">
    <property type="entry name" value="Mntp/YtaF"/>
</dbReference>
<feature type="transmembrane region" description="Helical" evidence="5">
    <location>
        <begin position="131"/>
        <end position="150"/>
    </location>
</feature>
<keyword evidence="2 5" id="KW-0812">Transmembrane</keyword>
<evidence type="ECO:0000256" key="1">
    <source>
        <dbReference type="ARBA" id="ARBA00022475"/>
    </source>
</evidence>
<accession>A0ABS7CVC7</accession>
<keyword evidence="7" id="KW-1185">Reference proteome</keyword>
<organism evidence="6 7">
    <name type="scientific">Pontibacter aydingkolensis</name>
    <dbReference type="NCBI Taxonomy" id="1911536"/>
    <lineage>
        <taxon>Bacteria</taxon>
        <taxon>Pseudomonadati</taxon>
        <taxon>Bacteroidota</taxon>
        <taxon>Cytophagia</taxon>
        <taxon>Cytophagales</taxon>
        <taxon>Hymenobacteraceae</taxon>
        <taxon>Pontibacter</taxon>
    </lineage>
</organism>
<keyword evidence="1" id="KW-1003">Cell membrane</keyword>
<keyword evidence="4 5" id="KW-0472">Membrane</keyword>
<feature type="transmembrane region" description="Helical" evidence="5">
    <location>
        <begin position="33"/>
        <end position="52"/>
    </location>
</feature>
<protein>
    <submittedName>
        <fullName evidence="6">Manganese efflux pump MntP family protein</fullName>
    </submittedName>
</protein>
<dbReference type="Pfam" id="PF02659">
    <property type="entry name" value="Mntp"/>
    <property type="match status" value="1"/>
</dbReference>
<sequence length="184" mass="19621">MVPTLLFMGFVIGSNNLAAALTLGTLGQVRRRWRIFLVFGAFEFLMPLLGVWVGEKASELVGEIGAVLSVLVLLGLAAMAFYAAAKPARTDRRLTEKLTTWKGLVLLELGLSMDNLLAGFGIGLGPVNLPPVLLAATIAAFSVLYTWLGLTVGRKVAVKWQNYAEAGAGVLLCALAALSWFDLV</sequence>
<feature type="transmembrane region" description="Helical" evidence="5">
    <location>
        <begin position="162"/>
        <end position="181"/>
    </location>
</feature>
<dbReference type="PANTHER" id="PTHR35529">
    <property type="entry name" value="MANGANESE EFFLUX PUMP MNTP-RELATED"/>
    <property type="match status" value="1"/>
</dbReference>
<gene>
    <name evidence="6" type="ORF">K0O23_12145</name>
</gene>
<evidence type="ECO:0000256" key="2">
    <source>
        <dbReference type="ARBA" id="ARBA00022692"/>
    </source>
</evidence>
<dbReference type="EMBL" id="JAHYXK010000009">
    <property type="protein sequence ID" value="MBW7467819.1"/>
    <property type="molecule type" value="Genomic_DNA"/>
</dbReference>
<dbReference type="RefSeq" id="WP_219877699.1">
    <property type="nucleotide sequence ID" value="NZ_JAHYXK010000009.1"/>
</dbReference>
<evidence type="ECO:0000256" key="4">
    <source>
        <dbReference type="ARBA" id="ARBA00023136"/>
    </source>
</evidence>
<evidence type="ECO:0000313" key="7">
    <source>
        <dbReference type="Proteomes" id="UP000813018"/>
    </source>
</evidence>
<dbReference type="Proteomes" id="UP000813018">
    <property type="component" value="Unassembled WGS sequence"/>
</dbReference>
<evidence type="ECO:0000313" key="6">
    <source>
        <dbReference type="EMBL" id="MBW7467819.1"/>
    </source>
</evidence>
<feature type="transmembrane region" description="Helical" evidence="5">
    <location>
        <begin position="6"/>
        <end position="26"/>
    </location>
</feature>
<name>A0ABS7CVC7_9BACT</name>
<reference evidence="6 7" key="1">
    <citation type="journal article" date="2016" name="Int. J. Syst. Evol. Microbiol.">
        <title>Pontibacter aydingkolensis sp. nov., isolated from soil of a salt lake.</title>
        <authorList>
            <person name="Osman G."/>
            <person name="Zhang T."/>
            <person name="Lou K."/>
            <person name="Gao Y."/>
            <person name="Chang W."/>
            <person name="Lin Q."/>
            <person name="Yang H.M."/>
            <person name="Huo X.D."/>
            <person name="Wang N."/>
        </authorList>
    </citation>
    <scope>NUCLEOTIDE SEQUENCE [LARGE SCALE GENOMIC DNA]</scope>
    <source>
        <strain evidence="6 7">KACC 19255</strain>
    </source>
</reference>
<keyword evidence="3 5" id="KW-1133">Transmembrane helix</keyword>
<comment type="caution">
    <text evidence="6">The sequence shown here is derived from an EMBL/GenBank/DDBJ whole genome shotgun (WGS) entry which is preliminary data.</text>
</comment>
<proteinExistence type="predicted"/>
<feature type="transmembrane region" description="Helical" evidence="5">
    <location>
        <begin position="64"/>
        <end position="84"/>
    </location>
</feature>